<reference evidence="4 5" key="1">
    <citation type="submission" date="2024-11" db="EMBL/GenBank/DDBJ databases">
        <title>Chromosome-level genome assembly of the freshwater bivalve Anodonta woodiana.</title>
        <authorList>
            <person name="Chen X."/>
        </authorList>
    </citation>
    <scope>NUCLEOTIDE SEQUENCE [LARGE SCALE GENOMIC DNA]</scope>
    <source>
        <strain evidence="4">MN2024</strain>
        <tissue evidence="4">Gills</tissue>
    </source>
</reference>
<name>A0ABD3W347_SINWO</name>
<dbReference type="InterPro" id="IPR025875">
    <property type="entry name" value="Leu-rich_rpt_4"/>
</dbReference>
<feature type="region of interest" description="Disordered" evidence="3">
    <location>
        <begin position="30"/>
        <end position="69"/>
    </location>
</feature>
<dbReference type="SMART" id="SM00365">
    <property type="entry name" value="LRR_SD22"/>
    <property type="match status" value="4"/>
</dbReference>
<evidence type="ECO:0000313" key="5">
    <source>
        <dbReference type="Proteomes" id="UP001634394"/>
    </source>
</evidence>
<feature type="region of interest" description="Disordered" evidence="3">
    <location>
        <begin position="350"/>
        <end position="410"/>
    </location>
</feature>
<dbReference type="InterPro" id="IPR050576">
    <property type="entry name" value="Cilia_flagella_integrity"/>
</dbReference>
<dbReference type="Gene3D" id="3.80.10.10">
    <property type="entry name" value="Ribonuclease Inhibitor"/>
    <property type="match status" value="2"/>
</dbReference>
<feature type="compositionally biased region" description="Basic and acidic residues" evidence="3">
    <location>
        <begin position="389"/>
        <end position="404"/>
    </location>
</feature>
<dbReference type="SMART" id="SM00369">
    <property type="entry name" value="LRR_TYP"/>
    <property type="match status" value="4"/>
</dbReference>
<evidence type="ECO:0000313" key="4">
    <source>
        <dbReference type="EMBL" id="KAL3867118.1"/>
    </source>
</evidence>
<organism evidence="4 5">
    <name type="scientific">Sinanodonta woodiana</name>
    <name type="common">Chinese pond mussel</name>
    <name type="synonym">Anodonta woodiana</name>
    <dbReference type="NCBI Taxonomy" id="1069815"/>
    <lineage>
        <taxon>Eukaryota</taxon>
        <taxon>Metazoa</taxon>
        <taxon>Spiralia</taxon>
        <taxon>Lophotrochozoa</taxon>
        <taxon>Mollusca</taxon>
        <taxon>Bivalvia</taxon>
        <taxon>Autobranchia</taxon>
        <taxon>Heteroconchia</taxon>
        <taxon>Palaeoheterodonta</taxon>
        <taxon>Unionida</taxon>
        <taxon>Unionoidea</taxon>
        <taxon>Unionidae</taxon>
        <taxon>Unioninae</taxon>
        <taxon>Sinanodonta</taxon>
    </lineage>
</organism>
<gene>
    <name evidence="4" type="ORF">ACJMK2_044348</name>
</gene>
<keyword evidence="1" id="KW-0433">Leucine-rich repeat</keyword>
<evidence type="ECO:0000256" key="3">
    <source>
        <dbReference type="SAM" id="MobiDB-lite"/>
    </source>
</evidence>
<dbReference type="FunFam" id="3.80.10.10:FF:000323">
    <property type="entry name" value="Leucine-rich repeat-containing protein 49 isoform 1"/>
    <property type="match status" value="1"/>
</dbReference>
<dbReference type="Pfam" id="PF12799">
    <property type="entry name" value="LRR_4"/>
    <property type="match status" value="1"/>
</dbReference>
<dbReference type="Pfam" id="PF14580">
    <property type="entry name" value="LRR_9"/>
    <property type="match status" value="1"/>
</dbReference>
<dbReference type="SUPFAM" id="SSF52058">
    <property type="entry name" value="L domain-like"/>
    <property type="match status" value="1"/>
</dbReference>
<dbReference type="PROSITE" id="PS51450">
    <property type="entry name" value="LRR"/>
    <property type="match status" value="4"/>
</dbReference>
<evidence type="ECO:0000256" key="1">
    <source>
        <dbReference type="ARBA" id="ARBA00022614"/>
    </source>
</evidence>
<evidence type="ECO:0008006" key="6">
    <source>
        <dbReference type="Google" id="ProtNLM"/>
    </source>
</evidence>
<dbReference type="Proteomes" id="UP001634394">
    <property type="component" value="Unassembled WGS sequence"/>
</dbReference>
<dbReference type="PANTHER" id="PTHR45973">
    <property type="entry name" value="PROTEIN PHOSPHATASE 1 REGULATORY SUBUNIT SDS22-RELATED"/>
    <property type="match status" value="1"/>
</dbReference>
<feature type="compositionally biased region" description="Acidic residues" evidence="3">
    <location>
        <begin position="357"/>
        <end position="367"/>
    </location>
</feature>
<dbReference type="InterPro" id="IPR032675">
    <property type="entry name" value="LRR_dom_sf"/>
</dbReference>
<feature type="compositionally biased region" description="Gly residues" evidence="3">
    <location>
        <begin position="44"/>
        <end position="61"/>
    </location>
</feature>
<sequence>MNFCKIPIHYRSSRKQIIPIASASAQDVHATSSAPVTPDLMAGDGVGPEHGGGGSGIGESGGQNSSNSLFSSQAQKAPAFLPGDRVIFAESPSAPGIPVVYRTSEERASNQDRLNLDRRKLTVCPILEGEEQLRLLNYQHNMITKVQHLGSLKRLIFLDLYDNQIEEISGLNALKSLRVLMLGKNKIKRIDNLDSLNKLDVLDLHGNQITVIENMNHLTELRVLNLAGNMVVHVENLAGMDSLAELNLRRNKIRTVDIACLGESNSLSEVTLDGNPLTNDQYYKQIVLRHMQQLKQLDMKRVTEKKRLAINNAKRQWEVMQGSMMSKTGKLVKTPELYASLVGSVPNSELMLTPSLDGEDNDLDSLESNEKPGSQSESRPGSAHSGIQDGERPRTANKANKPDNKQGSYKETMIFGGQDSRNTDLNNLADLDGDTLTMYGHQSLEALDRNWGIQAAGAVTKIVFKFMDMDEITKHLHKIRTRFPGVQTLVFSATNIRSLNQINALTSVRRLDNLTIDEEGNPVTKFTLWRLYTIFRLAHFALKKVNDIELLAMSEEKSRKVLDGTVKLDKAQGEFVGRAGLSYQTNESSANKVYESKKAFARSYINEITKEAIFTDRKRNELLKIWPQIFYEMVYSSLTDMSDLQGYMKKCMEELEKG</sequence>
<dbReference type="EMBL" id="JBJQND010000009">
    <property type="protein sequence ID" value="KAL3867118.1"/>
    <property type="molecule type" value="Genomic_DNA"/>
</dbReference>
<accession>A0ABD3W347</accession>
<keyword evidence="2" id="KW-0677">Repeat</keyword>
<evidence type="ECO:0000256" key="2">
    <source>
        <dbReference type="ARBA" id="ARBA00022737"/>
    </source>
</evidence>
<comment type="caution">
    <text evidence="4">The sequence shown here is derived from an EMBL/GenBank/DDBJ whole genome shotgun (WGS) entry which is preliminary data.</text>
</comment>
<dbReference type="InterPro" id="IPR003591">
    <property type="entry name" value="Leu-rich_rpt_typical-subtyp"/>
</dbReference>
<protein>
    <recommendedName>
        <fullName evidence="6">Leucine-rich repeat-containing protein 49</fullName>
    </recommendedName>
</protein>
<dbReference type="PANTHER" id="PTHR45973:SF8">
    <property type="entry name" value="LEUCINE-RICH REPEAT-CONTAINING PROTEIN 49"/>
    <property type="match status" value="1"/>
</dbReference>
<proteinExistence type="predicted"/>
<dbReference type="InterPro" id="IPR001611">
    <property type="entry name" value="Leu-rich_rpt"/>
</dbReference>
<keyword evidence="5" id="KW-1185">Reference proteome</keyword>
<dbReference type="AlphaFoldDB" id="A0ABD3W347"/>